<keyword evidence="2" id="KW-0169">Cobalamin biosynthesis</keyword>
<accession>A0ABP7EV06</accession>
<name>A0ABP7EV06_9ACTN</name>
<evidence type="ECO:0000256" key="8">
    <source>
        <dbReference type="ARBA" id="ARBA00023239"/>
    </source>
</evidence>
<evidence type="ECO:0000259" key="13">
    <source>
        <dbReference type="Pfam" id="PF00590"/>
    </source>
</evidence>
<evidence type="ECO:0000256" key="3">
    <source>
        <dbReference type="ARBA" id="ARBA00022603"/>
    </source>
</evidence>
<dbReference type="InterPro" id="IPR035996">
    <property type="entry name" value="4pyrrol_Methylase_sf"/>
</dbReference>
<evidence type="ECO:0000256" key="4">
    <source>
        <dbReference type="ARBA" id="ARBA00022679"/>
    </source>
</evidence>
<dbReference type="Pfam" id="PF00590">
    <property type="entry name" value="TP_methylase"/>
    <property type="match status" value="1"/>
</dbReference>
<keyword evidence="5" id="KW-0949">S-adenosyl-L-methionine</keyword>
<dbReference type="Gene3D" id="3.40.50.720">
    <property type="entry name" value="NAD(P)-binding Rossmann-like Domain"/>
    <property type="match status" value="1"/>
</dbReference>
<reference evidence="15" key="1">
    <citation type="journal article" date="2019" name="Int. J. Syst. Evol. Microbiol.">
        <title>The Global Catalogue of Microorganisms (GCM) 10K type strain sequencing project: providing services to taxonomists for standard genome sequencing and annotation.</title>
        <authorList>
            <consortium name="The Broad Institute Genomics Platform"/>
            <consortium name="The Broad Institute Genome Sequencing Center for Infectious Disease"/>
            <person name="Wu L."/>
            <person name="Ma J."/>
        </authorList>
    </citation>
    <scope>NUCLEOTIDE SEQUENCE [LARGE SCALE GENOMIC DNA]</scope>
    <source>
        <strain evidence="15">JCM 17137</strain>
    </source>
</reference>
<dbReference type="InterPro" id="IPR014777">
    <property type="entry name" value="4pyrrole_Mease_sub1"/>
</dbReference>
<keyword evidence="10" id="KW-0511">Multifunctional enzyme</keyword>
<keyword evidence="3" id="KW-0489">Methyltransferase</keyword>
<dbReference type="InterPro" id="IPR036291">
    <property type="entry name" value="NAD(P)-bd_dom_sf"/>
</dbReference>
<comment type="catalytic activity">
    <reaction evidence="11">
        <text>precorrin-2 + NAD(+) = sirohydrochlorin + NADH + 2 H(+)</text>
        <dbReference type="Rhea" id="RHEA:15613"/>
        <dbReference type="ChEBI" id="CHEBI:15378"/>
        <dbReference type="ChEBI" id="CHEBI:57540"/>
        <dbReference type="ChEBI" id="CHEBI:57945"/>
        <dbReference type="ChEBI" id="CHEBI:58351"/>
        <dbReference type="ChEBI" id="CHEBI:58827"/>
        <dbReference type="EC" id="1.3.1.76"/>
    </reaction>
</comment>
<keyword evidence="8" id="KW-0456">Lyase</keyword>
<evidence type="ECO:0000256" key="12">
    <source>
        <dbReference type="SAM" id="MobiDB-lite"/>
    </source>
</evidence>
<dbReference type="Gene3D" id="3.30.950.10">
    <property type="entry name" value="Methyltransferase, Cobalt-precorrin-4 Transmethylase, Domain 2"/>
    <property type="match status" value="1"/>
</dbReference>
<dbReference type="PANTHER" id="PTHR45790:SF3">
    <property type="entry name" value="S-ADENOSYL-L-METHIONINE-DEPENDENT UROPORPHYRINOGEN III METHYLTRANSFERASE, CHLOROPLASTIC"/>
    <property type="match status" value="1"/>
</dbReference>
<dbReference type="InterPro" id="IPR012409">
    <property type="entry name" value="Sirohaem_synth"/>
</dbReference>
<evidence type="ECO:0000256" key="1">
    <source>
        <dbReference type="ARBA" id="ARBA00005010"/>
    </source>
</evidence>
<dbReference type="InterPro" id="IPR006367">
    <property type="entry name" value="Sirohaem_synthase_N"/>
</dbReference>
<feature type="domain" description="Tetrapyrrole methylase" evidence="13">
    <location>
        <begin position="167"/>
        <end position="378"/>
    </location>
</feature>
<keyword evidence="4" id="KW-0808">Transferase</keyword>
<evidence type="ECO:0000313" key="15">
    <source>
        <dbReference type="Proteomes" id="UP001500908"/>
    </source>
</evidence>
<evidence type="ECO:0000313" key="14">
    <source>
        <dbReference type="EMBL" id="GAA3724918.1"/>
    </source>
</evidence>
<evidence type="ECO:0000256" key="6">
    <source>
        <dbReference type="ARBA" id="ARBA00023002"/>
    </source>
</evidence>
<sequence>MTYLLGLRLDGRDVLVVGGGRVAQRRIPVLLDAGARVTLVAPEATASLEDLATNGRITWHRRSYRPGDVSEGDLGHFWLVHAATDVPDVNAAVAEEAEAIRVWCVRADDRHASSAWTPASGSSGGVTVGVVADGDPRRAAGLRDAITDGLAEGTLDARRGRQPLQGVALVGGGPGDPGLLTVRGRQLLSQADVVVVDRLAPTSLLDELPSDVEIVDAAKIPYGRSMAQEAINRLLIERAHAGKFVVRLKGGDPFLFGRGAEELAACAQADVPVTVVPGVTSALAGPAAAGIPTTHRGVAQDLHVVSAHVTPDDERSSIDWPGLARANGTIVALMAVERIGPIADTLMREGRAGDTPVAVVQDATLPTQHTVVATLATVQTAAAEAGVRPPAIVVIGEVVNVARDLDILHRGHHAAASAPLHGESADAGDHTTTSSVPQGDRAI</sequence>
<keyword evidence="7" id="KW-0520">NAD</keyword>
<evidence type="ECO:0000256" key="10">
    <source>
        <dbReference type="ARBA" id="ARBA00023268"/>
    </source>
</evidence>
<keyword evidence="15" id="KW-1185">Reference proteome</keyword>
<evidence type="ECO:0000256" key="7">
    <source>
        <dbReference type="ARBA" id="ARBA00023027"/>
    </source>
</evidence>
<gene>
    <name evidence="14" type="primary">cobA</name>
    <name evidence="14" type="ORF">GCM10022402_01900</name>
</gene>
<dbReference type="InterPro" id="IPR006366">
    <property type="entry name" value="CobA/CysG_C"/>
</dbReference>
<dbReference type="NCBIfam" id="TIGR01470">
    <property type="entry name" value="cysG_Nterm"/>
    <property type="match status" value="1"/>
</dbReference>
<dbReference type="InterPro" id="IPR014776">
    <property type="entry name" value="4pyrrole_Mease_sub2"/>
</dbReference>
<dbReference type="Gene3D" id="3.40.1010.10">
    <property type="entry name" value="Cobalt-precorrin-4 Transmethylase, Domain 1"/>
    <property type="match status" value="1"/>
</dbReference>
<evidence type="ECO:0000256" key="5">
    <source>
        <dbReference type="ARBA" id="ARBA00022691"/>
    </source>
</evidence>
<dbReference type="NCBIfam" id="TIGR01469">
    <property type="entry name" value="cobA_cysG_Cterm"/>
    <property type="match status" value="1"/>
</dbReference>
<keyword evidence="9" id="KW-0627">Porphyrin biosynthesis</keyword>
<comment type="pathway">
    <text evidence="1">Porphyrin-containing compound metabolism; siroheme biosynthesis; sirohydrochlorin from precorrin-2: step 1/1.</text>
</comment>
<feature type="region of interest" description="Disordered" evidence="12">
    <location>
        <begin position="419"/>
        <end position="443"/>
    </location>
</feature>
<evidence type="ECO:0000256" key="9">
    <source>
        <dbReference type="ARBA" id="ARBA00023244"/>
    </source>
</evidence>
<proteinExistence type="predicted"/>
<dbReference type="PIRSF" id="PIRSF036426">
    <property type="entry name" value="Sirohaem_synth"/>
    <property type="match status" value="1"/>
</dbReference>
<comment type="caution">
    <text evidence="14">The sequence shown here is derived from an EMBL/GenBank/DDBJ whole genome shotgun (WGS) entry which is preliminary data.</text>
</comment>
<dbReference type="EMBL" id="BAABDD010000001">
    <property type="protein sequence ID" value="GAA3724918.1"/>
    <property type="molecule type" value="Genomic_DNA"/>
</dbReference>
<dbReference type="CDD" id="cd11642">
    <property type="entry name" value="SUMT"/>
    <property type="match status" value="1"/>
</dbReference>
<protein>
    <submittedName>
        <fullName evidence="14">Uroporphyrinogen-III C-methyltransferase</fullName>
    </submittedName>
</protein>
<dbReference type="RefSeq" id="WP_344966314.1">
    <property type="nucleotide sequence ID" value="NZ_BAABDD010000001.1"/>
</dbReference>
<dbReference type="Pfam" id="PF13241">
    <property type="entry name" value="NAD_binding_7"/>
    <property type="match status" value="1"/>
</dbReference>
<dbReference type="NCBIfam" id="NF004790">
    <property type="entry name" value="PRK06136.1"/>
    <property type="match status" value="1"/>
</dbReference>
<dbReference type="PANTHER" id="PTHR45790">
    <property type="entry name" value="SIROHEME SYNTHASE-RELATED"/>
    <property type="match status" value="1"/>
</dbReference>
<dbReference type="Proteomes" id="UP001500908">
    <property type="component" value="Unassembled WGS sequence"/>
</dbReference>
<evidence type="ECO:0000256" key="11">
    <source>
        <dbReference type="ARBA" id="ARBA00047561"/>
    </source>
</evidence>
<dbReference type="InterPro" id="IPR000878">
    <property type="entry name" value="4pyrrol_Mease"/>
</dbReference>
<keyword evidence="6" id="KW-0560">Oxidoreductase</keyword>
<dbReference type="SUPFAM" id="SSF53790">
    <property type="entry name" value="Tetrapyrrole methylase"/>
    <property type="match status" value="1"/>
</dbReference>
<evidence type="ECO:0000256" key="2">
    <source>
        <dbReference type="ARBA" id="ARBA00022573"/>
    </source>
</evidence>
<dbReference type="InterPro" id="IPR050161">
    <property type="entry name" value="Siro_Cobalamin_biosynth"/>
</dbReference>
<dbReference type="SUPFAM" id="SSF51735">
    <property type="entry name" value="NAD(P)-binding Rossmann-fold domains"/>
    <property type="match status" value="1"/>
</dbReference>
<organism evidence="14 15">
    <name type="scientific">Salinactinospora qingdaonensis</name>
    <dbReference type="NCBI Taxonomy" id="702744"/>
    <lineage>
        <taxon>Bacteria</taxon>
        <taxon>Bacillati</taxon>
        <taxon>Actinomycetota</taxon>
        <taxon>Actinomycetes</taxon>
        <taxon>Streptosporangiales</taxon>
        <taxon>Nocardiopsidaceae</taxon>
        <taxon>Salinactinospora</taxon>
    </lineage>
</organism>